<evidence type="ECO:0000313" key="7">
    <source>
        <dbReference type="EMBL" id="ACV22977.1"/>
    </source>
</evidence>
<dbReference type="PROSITE" id="PS00723">
    <property type="entry name" value="POLYPRENYL_SYNTHASE_1"/>
    <property type="match status" value="1"/>
</dbReference>
<accession>C7N7U2</accession>
<dbReference type="GO" id="GO:0046872">
    <property type="term" value="F:metal ion binding"/>
    <property type="evidence" value="ECO:0007669"/>
    <property type="project" value="UniProtKB-KW"/>
</dbReference>
<gene>
    <name evidence="7" type="ordered locus">Shel_19620</name>
</gene>
<evidence type="ECO:0000256" key="2">
    <source>
        <dbReference type="ARBA" id="ARBA00006706"/>
    </source>
</evidence>
<dbReference type="EMBL" id="CP001684">
    <property type="protein sequence ID" value="ACV22977.1"/>
    <property type="molecule type" value="Genomic_DNA"/>
</dbReference>
<dbReference type="GO" id="GO:0008299">
    <property type="term" value="P:isoprenoid biosynthetic process"/>
    <property type="evidence" value="ECO:0007669"/>
    <property type="project" value="InterPro"/>
</dbReference>
<evidence type="ECO:0000256" key="6">
    <source>
        <dbReference type="RuleBase" id="RU004466"/>
    </source>
</evidence>
<reference evidence="7 8" key="1">
    <citation type="journal article" date="2009" name="Stand. Genomic Sci.">
        <title>Complete genome sequence of Slackia heliotrinireducens type strain (RHS 1).</title>
        <authorList>
            <person name="Pukall R."/>
            <person name="Lapidus A."/>
            <person name="Nolan M."/>
            <person name="Copeland A."/>
            <person name="Glavina Del Rio T."/>
            <person name="Lucas S."/>
            <person name="Chen F."/>
            <person name="Tice H."/>
            <person name="Cheng J.F."/>
            <person name="Chertkov O."/>
            <person name="Bruce D."/>
            <person name="Goodwin L."/>
            <person name="Kuske C."/>
            <person name="Brettin T."/>
            <person name="Detter J.C."/>
            <person name="Han C."/>
            <person name="Pitluck S."/>
            <person name="Pati A."/>
            <person name="Mavrommatis K."/>
            <person name="Ivanova N."/>
            <person name="Ovchinnikova G."/>
            <person name="Chen A."/>
            <person name="Palaniappan K."/>
            <person name="Schneider S."/>
            <person name="Rohde M."/>
            <person name="Chain P."/>
            <person name="D'haeseleer P."/>
            <person name="Goker M."/>
            <person name="Bristow J."/>
            <person name="Eisen J.A."/>
            <person name="Markowitz V."/>
            <person name="Kyrpides N.C."/>
            <person name="Klenk H.P."/>
            <person name="Hugenholtz P."/>
        </authorList>
    </citation>
    <scope>NUCLEOTIDE SEQUENCE [LARGE SCALE GENOMIC DNA]</scope>
    <source>
        <strain evidence="8">ATCC 29202 / DSM 20476 / NCTC 11029 / RHS 1</strain>
    </source>
</reference>
<proteinExistence type="inferred from homology"/>
<dbReference type="InterPro" id="IPR033749">
    <property type="entry name" value="Polyprenyl_synt_CS"/>
</dbReference>
<keyword evidence="8" id="KW-1185">Reference proteome</keyword>
<dbReference type="KEGG" id="shi:Shel_19620"/>
<keyword evidence="4" id="KW-0479">Metal-binding</keyword>
<name>C7N7U2_SLAHD</name>
<dbReference type="SFLD" id="SFLDG01017">
    <property type="entry name" value="Polyprenyl_Transferase_Like"/>
    <property type="match status" value="1"/>
</dbReference>
<comment type="cofactor">
    <cofactor evidence="1">
        <name>Mg(2+)</name>
        <dbReference type="ChEBI" id="CHEBI:18420"/>
    </cofactor>
</comment>
<evidence type="ECO:0000313" key="8">
    <source>
        <dbReference type="Proteomes" id="UP000002026"/>
    </source>
</evidence>
<dbReference type="SFLD" id="SFLDS00005">
    <property type="entry name" value="Isoprenoid_Synthase_Type_I"/>
    <property type="match status" value="1"/>
</dbReference>
<sequence length="364" mass="39737">MVVENPNAALLEAERSKRMAAIMSGIANPPKDFEEYLNVYADAVGDLVNTYIPQGMVADMDCYLYDPLLAYSKNGGKRHRPLICLAACAAVGGDVRKALSSAAAIEHFHTAALIHDDIADEATLRRGEPCLHLTYGMGLAINMGDLGLSLVNGTVMKDPALDDHTKVRVVTELIEMTRRTIEGQAMDIGWARDERYDISPENYLIMATHKTAHYSGAVPLAIGAIVGGATEGAIEALRNYGLDTGLAFQIQDDLLNIEGDPNVVGKDWGNDITEGKRTLMVVHALQNSTQRDRLVEILSSKTTDHDALVEAVSIMRESGSVEYARNYAENLTSIAKNRLVDMLEPSTARDLLLSMADYFVNRLK</sequence>
<protein>
    <submittedName>
        <fullName evidence="7">Geranylgeranyl pyrophosphate synthase</fullName>
    </submittedName>
</protein>
<dbReference type="CDD" id="cd00685">
    <property type="entry name" value="Trans_IPPS_HT"/>
    <property type="match status" value="1"/>
</dbReference>
<dbReference type="PANTHER" id="PTHR12001:SF85">
    <property type="entry name" value="SHORT CHAIN ISOPRENYL DIPHOSPHATE SYNTHASE"/>
    <property type="match status" value="1"/>
</dbReference>
<dbReference type="AlphaFoldDB" id="C7N7U2"/>
<dbReference type="HOGENOM" id="CLU_014015_2_1_11"/>
<evidence type="ECO:0000256" key="4">
    <source>
        <dbReference type="ARBA" id="ARBA00022723"/>
    </source>
</evidence>
<evidence type="ECO:0000256" key="1">
    <source>
        <dbReference type="ARBA" id="ARBA00001946"/>
    </source>
</evidence>
<dbReference type="InterPro" id="IPR000092">
    <property type="entry name" value="Polyprenyl_synt"/>
</dbReference>
<evidence type="ECO:0000256" key="3">
    <source>
        <dbReference type="ARBA" id="ARBA00022679"/>
    </source>
</evidence>
<evidence type="ECO:0000256" key="5">
    <source>
        <dbReference type="ARBA" id="ARBA00022842"/>
    </source>
</evidence>
<dbReference type="InterPro" id="IPR008949">
    <property type="entry name" value="Isoprenoid_synthase_dom_sf"/>
</dbReference>
<dbReference type="eggNOG" id="COG0142">
    <property type="taxonomic scope" value="Bacteria"/>
</dbReference>
<dbReference type="Gene3D" id="1.10.600.10">
    <property type="entry name" value="Farnesyl Diphosphate Synthase"/>
    <property type="match status" value="1"/>
</dbReference>
<dbReference type="SUPFAM" id="SSF48576">
    <property type="entry name" value="Terpenoid synthases"/>
    <property type="match status" value="1"/>
</dbReference>
<keyword evidence="5" id="KW-0460">Magnesium</keyword>
<dbReference type="Pfam" id="PF00348">
    <property type="entry name" value="polyprenyl_synt"/>
    <property type="match status" value="1"/>
</dbReference>
<dbReference type="STRING" id="471855.Shel_19620"/>
<dbReference type="PANTHER" id="PTHR12001">
    <property type="entry name" value="GERANYLGERANYL PYROPHOSPHATE SYNTHASE"/>
    <property type="match status" value="1"/>
</dbReference>
<dbReference type="GO" id="GO:0004659">
    <property type="term" value="F:prenyltransferase activity"/>
    <property type="evidence" value="ECO:0007669"/>
    <property type="project" value="InterPro"/>
</dbReference>
<keyword evidence="3 6" id="KW-0808">Transferase</keyword>
<dbReference type="Proteomes" id="UP000002026">
    <property type="component" value="Chromosome"/>
</dbReference>
<organism evidence="7 8">
    <name type="scientific">Slackia heliotrinireducens (strain ATCC 29202 / DSM 20476 / NCTC 11029 / RHS 1)</name>
    <name type="common">Peptococcus heliotrinreducens</name>
    <dbReference type="NCBI Taxonomy" id="471855"/>
    <lineage>
        <taxon>Bacteria</taxon>
        <taxon>Bacillati</taxon>
        <taxon>Actinomycetota</taxon>
        <taxon>Coriobacteriia</taxon>
        <taxon>Eggerthellales</taxon>
        <taxon>Eggerthellaceae</taxon>
        <taxon>Slackia</taxon>
    </lineage>
</organism>
<comment type="similarity">
    <text evidence="2 6">Belongs to the FPP/GGPP synthase family.</text>
</comment>